<feature type="domain" description="Histidine kinase/HSP90-like ATPase" evidence="11">
    <location>
        <begin position="302"/>
        <end position="389"/>
    </location>
</feature>
<keyword evidence="3" id="KW-0597">Phosphoprotein</keyword>
<evidence type="ECO:0000256" key="3">
    <source>
        <dbReference type="ARBA" id="ARBA00022553"/>
    </source>
</evidence>
<evidence type="ECO:0000256" key="2">
    <source>
        <dbReference type="ARBA" id="ARBA00012438"/>
    </source>
</evidence>
<reference evidence="13 14" key="1">
    <citation type="submission" date="2021-01" db="EMBL/GenBank/DDBJ databases">
        <title>Whole genome shotgun sequence of Asanoa iriomotensis NBRC 100142.</title>
        <authorList>
            <person name="Komaki H."/>
            <person name="Tamura T."/>
        </authorList>
    </citation>
    <scope>NUCLEOTIDE SEQUENCE [LARGE SCALE GENOMIC DNA]</scope>
    <source>
        <strain evidence="13 14">NBRC 100142</strain>
    </source>
</reference>
<evidence type="ECO:0000313" key="13">
    <source>
        <dbReference type="EMBL" id="GIF60606.1"/>
    </source>
</evidence>
<sequence length="402" mass="41963">MSPPTTRPRSAFLLRLVPLALAVTYLPLADRPGDPVDGWAWLIGLGAGALFAFGRRIPLTMVLCLSALLVVSDRIGTHADVVVILATFAALIDLALRRGRRWIAVGVLAAGVGLFANFVDVPLTPLQPPFFVVVTGVIASLLGAPVLLGLHLKAARLATAEAQQRANLLEQRQESEKAMVRATERTAIARELHDIVVHHVASIVLRVGVARHLDPDADPETVAALDDVHATGTAALADLRRLVAVLRDPTTLDEEAHAPLLDPADLPDLLLQAVARSRNAGLSLEASVDPTVAGLDAVRGLALLRVVQEGLTNVLKHAGPQASATVNVSATADGAVRIDIADDGTAAARRPATGGHGLLGLRERIHLLGGEFEAGPGRSGWRIHAVLPAAAGRTPVLAAASA</sequence>
<evidence type="ECO:0000256" key="1">
    <source>
        <dbReference type="ARBA" id="ARBA00000085"/>
    </source>
</evidence>
<dbReference type="CDD" id="cd16917">
    <property type="entry name" value="HATPase_UhpB-NarQ-NarX-like"/>
    <property type="match status" value="1"/>
</dbReference>
<feature type="coiled-coil region" evidence="9">
    <location>
        <begin position="152"/>
        <end position="185"/>
    </location>
</feature>
<protein>
    <recommendedName>
        <fullName evidence="2">histidine kinase</fullName>
        <ecNumber evidence="2">2.7.13.3</ecNumber>
    </recommendedName>
</protein>
<dbReference type="Proteomes" id="UP000624325">
    <property type="component" value="Unassembled WGS sequence"/>
</dbReference>
<dbReference type="SUPFAM" id="SSF55874">
    <property type="entry name" value="ATPase domain of HSP90 chaperone/DNA topoisomerase II/histidine kinase"/>
    <property type="match status" value="1"/>
</dbReference>
<evidence type="ECO:0000256" key="10">
    <source>
        <dbReference type="SAM" id="Phobius"/>
    </source>
</evidence>
<evidence type="ECO:0000256" key="5">
    <source>
        <dbReference type="ARBA" id="ARBA00022741"/>
    </source>
</evidence>
<dbReference type="InterPro" id="IPR050482">
    <property type="entry name" value="Sensor_HK_TwoCompSys"/>
</dbReference>
<dbReference type="PANTHER" id="PTHR24421:SF10">
    <property type="entry name" value="NITRATE_NITRITE SENSOR PROTEIN NARQ"/>
    <property type="match status" value="1"/>
</dbReference>
<keyword evidence="10" id="KW-0812">Transmembrane</keyword>
<dbReference type="RefSeq" id="WP_203707420.1">
    <property type="nucleotide sequence ID" value="NZ_BAAALU010000007.1"/>
</dbReference>
<feature type="transmembrane region" description="Helical" evidence="10">
    <location>
        <begin position="41"/>
        <end position="69"/>
    </location>
</feature>
<keyword evidence="9" id="KW-0175">Coiled coil</keyword>
<keyword evidence="10" id="KW-1133">Transmembrane helix</keyword>
<keyword evidence="4" id="KW-0808">Transferase</keyword>
<feature type="transmembrane region" description="Helical" evidence="10">
    <location>
        <begin position="131"/>
        <end position="150"/>
    </location>
</feature>
<evidence type="ECO:0000259" key="11">
    <source>
        <dbReference type="Pfam" id="PF02518"/>
    </source>
</evidence>
<evidence type="ECO:0000313" key="14">
    <source>
        <dbReference type="Proteomes" id="UP000624325"/>
    </source>
</evidence>
<accession>A0ABQ4CCV7</accession>
<dbReference type="Pfam" id="PF07730">
    <property type="entry name" value="HisKA_3"/>
    <property type="match status" value="1"/>
</dbReference>
<name>A0ABQ4CCV7_9ACTN</name>
<evidence type="ECO:0000256" key="8">
    <source>
        <dbReference type="ARBA" id="ARBA00023012"/>
    </source>
</evidence>
<dbReference type="PANTHER" id="PTHR24421">
    <property type="entry name" value="NITRATE/NITRITE SENSOR PROTEIN NARX-RELATED"/>
    <property type="match status" value="1"/>
</dbReference>
<feature type="domain" description="Signal transduction histidine kinase subgroup 3 dimerisation and phosphoacceptor" evidence="12">
    <location>
        <begin position="184"/>
        <end position="251"/>
    </location>
</feature>
<keyword evidence="6" id="KW-0418">Kinase</keyword>
<dbReference type="InterPro" id="IPR003594">
    <property type="entry name" value="HATPase_dom"/>
</dbReference>
<dbReference type="EC" id="2.7.13.3" evidence="2"/>
<keyword evidence="8" id="KW-0902">Two-component regulatory system</keyword>
<evidence type="ECO:0000256" key="9">
    <source>
        <dbReference type="SAM" id="Coils"/>
    </source>
</evidence>
<dbReference type="Gene3D" id="1.20.5.1930">
    <property type="match status" value="1"/>
</dbReference>
<dbReference type="InterPro" id="IPR036890">
    <property type="entry name" value="HATPase_C_sf"/>
</dbReference>
<proteinExistence type="predicted"/>
<evidence type="ECO:0000256" key="6">
    <source>
        <dbReference type="ARBA" id="ARBA00022777"/>
    </source>
</evidence>
<evidence type="ECO:0000256" key="7">
    <source>
        <dbReference type="ARBA" id="ARBA00022840"/>
    </source>
</evidence>
<evidence type="ECO:0000259" key="12">
    <source>
        <dbReference type="Pfam" id="PF07730"/>
    </source>
</evidence>
<dbReference type="Pfam" id="PF02518">
    <property type="entry name" value="HATPase_c"/>
    <property type="match status" value="1"/>
</dbReference>
<dbReference type="Gene3D" id="3.30.565.10">
    <property type="entry name" value="Histidine kinase-like ATPase, C-terminal domain"/>
    <property type="match status" value="1"/>
</dbReference>
<dbReference type="EMBL" id="BONC01000071">
    <property type="protein sequence ID" value="GIF60606.1"/>
    <property type="molecule type" value="Genomic_DNA"/>
</dbReference>
<keyword evidence="10" id="KW-0472">Membrane</keyword>
<evidence type="ECO:0000256" key="4">
    <source>
        <dbReference type="ARBA" id="ARBA00022679"/>
    </source>
</evidence>
<feature type="transmembrane region" description="Helical" evidence="10">
    <location>
        <begin position="102"/>
        <end position="119"/>
    </location>
</feature>
<organism evidence="13 14">
    <name type="scientific">Asanoa iriomotensis</name>
    <dbReference type="NCBI Taxonomy" id="234613"/>
    <lineage>
        <taxon>Bacteria</taxon>
        <taxon>Bacillati</taxon>
        <taxon>Actinomycetota</taxon>
        <taxon>Actinomycetes</taxon>
        <taxon>Micromonosporales</taxon>
        <taxon>Micromonosporaceae</taxon>
        <taxon>Asanoa</taxon>
    </lineage>
</organism>
<comment type="caution">
    <text evidence="13">The sequence shown here is derived from an EMBL/GenBank/DDBJ whole genome shotgun (WGS) entry which is preliminary data.</text>
</comment>
<dbReference type="InterPro" id="IPR011712">
    <property type="entry name" value="Sig_transdc_His_kin_sub3_dim/P"/>
</dbReference>
<keyword evidence="7" id="KW-0067">ATP-binding</keyword>
<keyword evidence="14" id="KW-1185">Reference proteome</keyword>
<keyword evidence="5" id="KW-0547">Nucleotide-binding</keyword>
<feature type="transmembrane region" description="Helical" evidence="10">
    <location>
        <begin position="12"/>
        <end position="29"/>
    </location>
</feature>
<comment type="catalytic activity">
    <reaction evidence="1">
        <text>ATP + protein L-histidine = ADP + protein N-phospho-L-histidine.</text>
        <dbReference type="EC" id="2.7.13.3"/>
    </reaction>
</comment>
<gene>
    <name evidence="13" type="ORF">Air01nite_67010</name>
</gene>